<comment type="subcellular location">
    <subcellularLocation>
        <location evidence="1 13">Cell outer membrane</location>
        <topology evidence="1 13">Lipid-anchor</topology>
    </subcellularLocation>
</comment>
<dbReference type="KEGG" id="tig:THII_2310"/>
<accession>A0A090ALC8</accession>
<comment type="subunit">
    <text evidence="3 13">Monomer.</text>
</comment>
<dbReference type="CDD" id="cd16326">
    <property type="entry name" value="LolB"/>
    <property type="match status" value="1"/>
</dbReference>
<evidence type="ECO:0000256" key="7">
    <source>
        <dbReference type="ARBA" id="ARBA00022927"/>
    </source>
</evidence>
<keyword evidence="8 13" id="KW-0472">Membrane</keyword>
<feature type="signal peptide" evidence="14">
    <location>
        <begin position="1"/>
        <end position="18"/>
    </location>
</feature>
<evidence type="ECO:0000256" key="9">
    <source>
        <dbReference type="ARBA" id="ARBA00023139"/>
    </source>
</evidence>
<evidence type="ECO:0000256" key="3">
    <source>
        <dbReference type="ARBA" id="ARBA00011245"/>
    </source>
</evidence>
<protein>
    <recommendedName>
        <fullName evidence="4 13">Outer-membrane lipoprotein LolB</fullName>
    </recommendedName>
</protein>
<evidence type="ECO:0000256" key="8">
    <source>
        <dbReference type="ARBA" id="ARBA00023136"/>
    </source>
</evidence>
<dbReference type="AlphaFoldDB" id="A0A090ALC8"/>
<dbReference type="Pfam" id="PF03550">
    <property type="entry name" value="LolB"/>
    <property type="match status" value="1"/>
</dbReference>
<keyword evidence="6 13" id="KW-0732">Signal</keyword>
<dbReference type="SUPFAM" id="SSF89392">
    <property type="entry name" value="Prokaryotic lipoproteins and lipoprotein localization factors"/>
    <property type="match status" value="1"/>
</dbReference>
<dbReference type="NCBIfam" id="TIGR00548">
    <property type="entry name" value="lolB"/>
    <property type="match status" value="1"/>
</dbReference>
<name>A0A090ALC8_9GAMM</name>
<keyword evidence="5 13" id="KW-0813">Transport</keyword>
<dbReference type="GO" id="GO:0015031">
    <property type="term" value="P:protein transport"/>
    <property type="evidence" value="ECO:0007669"/>
    <property type="project" value="UniProtKB-KW"/>
</dbReference>
<evidence type="ECO:0000256" key="13">
    <source>
        <dbReference type="HAMAP-Rule" id="MF_00233"/>
    </source>
</evidence>
<organism evidence="15 16">
    <name type="scientific">Thioploca ingrica</name>
    <dbReference type="NCBI Taxonomy" id="40754"/>
    <lineage>
        <taxon>Bacteria</taxon>
        <taxon>Pseudomonadati</taxon>
        <taxon>Pseudomonadota</taxon>
        <taxon>Gammaproteobacteria</taxon>
        <taxon>Thiotrichales</taxon>
        <taxon>Thiotrichaceae</taxon>
        <taxon>Thioploca</taxon>
    </lineage>
</organism>
<evidence type="ECO:0000256" key="10">
    <source>
        <dbReference type="ARBA" id="ARBA00023186"/>
    </source>
</evidence>
<keyword evidence="16" id="KW-1185">Reference proteome</keyword>
<comment type="similarity">
    <text evidence="2 13">Belongs to the LolB family.</text>
</comment>
<evidence type="ECO:0000256" key="12">
    <source>
        <dbReference type="ARBA" id="ARBA00023288"/>
    </source>
</evidence>
<evidence type="ECO:0000256" key="2">
    <source>
        <dbReference type="ARBA" id="ARBA00009696"/>
    </source>
</evidence>
<evidence type="ECO:0000256" key="14">
    <source>
        <dbReference type="SAM" id="SignalP"/>
    </source>
</evidence>
<evidence type="ECO:0000256" key="1">
    <source>
        <dbReference type="ARBA" id="ARBA00004459"/>
    </source>
</evidence>
<dbReference type="PROSITE" id="PS51257">
    <property type="entry name" value="PROKAR_LIPOPROTEIN"/>
    <property type="match status" value="1"/>
</dbReference>
<dbReference type="GO" id="GO:0009279">
    <property type="term" value="C:cell outer membrane"/>
    <property type="evidence" value="ECO:0007669"/>
    <property type="project" value="UniProtKB-SubCell"/>
</dbReference>
<proteinExistence type="inferred from homology"/>
<keyword evidence="11 13" id="KW-0998">Cell outer membrane</keyword>
<comment type="function">
    <text evidence="13">Plays a critical role in the incorporation of lipoproteins in the outer membrane after they are released by the LolA protein.</text>
</comment>
<dbReference type="GO" id="GO:0044874">
    <property type="term" value="P:lipoprotein localization to outer membrane"/>
    <property type="evidence" value="ECO:0007669"/>
    <property type="project" value="UniProtKB-UniRule"/>
</dbReference>
<dbReference type="InterPro" id="IPR029046">
    <property type="entry name" value="LolA/LolB/LppX"/>
</dbReference>
<evidence type="ECO:0000256" key="5">
    <source>
        <dbReference type="ARBA" id="ARBA00022448"/>
    </source>
</evidence>
<gene>
    <name evidence="13" type="primary">lolB</name>
    <name evidence="15" type="ORF">THII_2310</name>
</gene>
<dbReference type="STRING" id="40754.THII_2310"/>
<dbReference type="Gene3D" id="2.50.20.10">
    <property type="entry name" value="Lipoprotein localisation LolA/LolB/LppX"/>
    <property type="match status" value="1"/>
</dbReference>
<dbReference type="InterPro" id="IPR004565">
    <property type="entry name" value="OM_lipoprot_LolB"/>
</dbReference>
<evidence type="ECO:0000313" key="16">
    <source>
        <dbReference type="Proteomes" id="UP000031623"/>
    </source>
</evidence>
<dbReference type="OrthoDB" id="9797618at2"/>
<dbReference type="HOGENOM" id="CLU_092816_2_1_6"/>
<keyword evidence="7 13" id="KW-0653">Protein transport</keyword>
<evidence type="ECO:0000256" key="6">
    <source>
        <dbReference type="ARBA" id="ARBA00022729"/>
    </source>
</evidence>
<dbReference type="Proteomes" id="UP000031623">
    <property type="component" value="Chromosome"/>
</dbReference>
<evidence type="ECO:0000256" key="4">
    <source>
        <dbReference type="ARBA" id="ARBA00016202"/>
    </source>
</evidence>
<evidence type="ECO:0000256" key="11">
    <source>
        <dbReference type="ARBA" id="ARBA00023237"/>
    </source>
</evidence>
<evidence type="ECO:0000313" key="15">
    <source>
        <dbReference type="EMBL" id="BAP56607.1"/>
    </source>
</evidence>
<sequence length="200" mass="22976">MKKLWLSGLLLLSSCVSLPPLPPIPAGQLNRWQLQGRIAVSTQEDHWNAKVYWQQQGQTYQLRFNNPVGQGVIRLDGNQQQVVMQTADNKRFVATNPDTLVAETLQVNIPVTHLNFWIRGVPSPQPSPSNYQLNAAGQLTSLQQDNWQIEYKNYVKVQQFYLPQKLFLENDRFQVKIVITQWELNSPDFFSAEPKISLTD</sequence>
<keyword evidence="12 13" id="KW-0449">Lipoprotein</keyword>
<keyword evidence="9 13" id="KW-0564">Palmitate</keyword>
<dbReference type="EMBL" id="AP014633">
    <property type="protein sequence ID" value="BAP56607.1"/>
    <property type="molecule type" value="Genomic_DNA"/>
</dbReference>
<feature type="chain" id="PRO_5008821299" description="Outer-membrane lipoprotein LolB" evidence="14">
    <location>
        <begin position="19"/>
        <end position="200"/>
    </location>
</feature>
<keyword evidence="10 13" id="KW-0143">Chaperone</keyword>
<dbReference type="HAMAP" id="MF_00233">
    <property type="entry name" value="LolB"/>
    <property type="match status" value="1"/>
</dbReference>
<reference evidence="15 16" key="1">
    <citation type="journal article" date="2014" name="ISME J.">
        <title>Ecophysiology of Thioploca ingrica as revealed by the complete genome sequence supplemented with proteomic evidence.</title>
        <authorList>
            <person name="Kojima H."/>
            <person name="Ogura Y."/>
            <person name="Yamamoto N."/>
            <person name="Togashi T."/>
            <person name="Mori H."/>
            <person name="Watanabe T."/>
            <person name="Nemoto F."/>
            <person name="Kurokawa K."/>
            <person name="Hayashi T."/>
            <person name="Fukui M."/>
        </authorList>
    </citation>
    <scope>NUCLEOTIDE SEQUENCE [LARGE SCALE GENOMIC DNA]</scope>
</reference>